<comment type="caution">
    <text evidence="1">The sequence shown here is derived from an EMBL/GenBank/DDBJ whole genome shotgun (WGS) entry which is preliminary data.</text>
</comment>
<keyword evidence="2" id="KW-1185">Reference proteome</keyword>
<evidence type="ECO:0000313" key="2">
    <source>
        <dbReference type="Proteomes" id="UP000234323"/>
    </source>
</evidence>
<organism evidence="1 2">
    <name type="scientific">Rhizophagus irregularis</name>
    <dbReference type="NCBI Taxonomy" id="588596"/>
    <lineage>
        <taxon>Eukaryota</taxon>
        <taxon>Fungi</taxon>
        <taxon>Fungi incertae sedis</taxon>
        <taxon>Mucoromycota</taxon>
        <taxon>Glomeromycotina</taxon>
        <taxon>Glomeromycetes</taxon>
        <taxon>Glomerales</taxon>
        <taxon>Glomeraceae</taxon>
        <taxon>Rhizophagus</taxon>
    </lineage>
</organism>
<gene>
    <name evidence="1" type="ORF">RhiirA4_530048</name>
</gene>
<name>A0A2I1G064_9GLOM</name>
<sequence length="301" mass="35916">MCFKIEISPNEKYLITYSIPDDSIVGWNVEDKDKVQLKFDQTVEVVEDNEDNDYSKNNEYEIKSLCVSDDKKLAYIRRYCYVIDMNNKDKIELSFDSHRSKYCTFNLKGELILYSLVDSYFGEHKIIWIYSTQTKNNKWEYKNKKIKYCWNSKYKRFNGALLVYQTRRVFGIQNGRVWKSKFYENMSNKKIVECDEYLNVHSFNLYNMDTVSTLFQKAIDGDKKSTELAGNLIKWDIRIDYCKIKLEVFKKINTKWESICTRIENYHYPCSDIYNGHKLIASSLFNNDDIIILTTFGFNEQ</sequence>
<dbReference type="VEuPathDB" id="FungiDB:RhiirA1_420909"/>
<reference evidence="1 2" key="1">
    <citation type="submission" date="2015-10" db="EMBL/GenBank/DDBJ databases">
        <title>Genome analyses suggest a sexual origin of heterokaryosis in a supposedly ancient asexual fungus.</title>
        <authorList>
            <person name="Ropars J."/>
            <person name="Sedzielewska K."/>
            <person name="Noel J."/>
            <person name="Charron P."/>
            <person name="Farinelli L."/>
            <person name="Marton T."/>
            <person name="Kruger M."/>
            <person name="Pelin A."/>
            <person name="Brachmann A."/>
            <person name="Corradi N."/>
        </authorList>
    </citation>
    <scope>NUCLEOTIDE SEQUENCE [LARGE SCALE GENOMIC DNA]</scope>
    <source>
        <strain evidence="1 2">A4</strain>
    </source>
</reference>
<proteinExistence type="predicted"/>
<evidence type="ECO:0000313" key="1">
    <source>
        <dbReference type="EMBL" id="PKY40017.1"/>
    </source>
</evidence>
<protein>
    <submittedName>
        <fullName evidence="1">Uncharacterized protein</fullName>
    </submittedName>
</protein>
<dbReference type="Proteomes" id="UP000234323">
    <property type="component" value="Unassembled WGS sequence"/>
</dbReference>
<dbReference type="AlphaFoldDB" id="A0A2I1G064"/>
<dbReference type="EMBL" id="LLXI01000086">
    <property type="protein sequence ID" value="PKY40017.1"/>
    <property type="molecule type" value="Genomic_DNA"/>
</dbReference>
<dbReference type="SUPFAM" id="SSF69304">
    <property type="entry name" value="Tricorn protease N-terminal domain"/>
    <property type="match status" value="1"/>
</dbReference>
<accession>A0A2I1G064</accession>